<proteinExistence type="predicted"/>
<protein>
    <submittedName>
        <fullName evidence="1">Uncharacterized protein</fullName>
    </submittedName>
</protein>
<organism evidence="1 2">
    <name type="scientific">Phaeosphaeria nodorum (strain SN15 / ATCC MYA-4574 / FGSC 10173)</name>
    <name type="common">Glume blotch fungus</name>
    <name type="synonym">Parastagonospora nodorum</name>
    <dbReference type="NCBI Taxonomy" id="321614"/>
    <lineage>
        <taxon>Eukaryota</taxon>
        <taxon>Fungi</taxon>
        <taxon>Dikarya</taxon>
        <taxon>Ascomycota</taxon>
        <taxon>Pezizomycotina</taxon>
        <taxon>Dothideomycetes</taxon>
        <taxon>Pleosporomycetidae</taxon>
        <taxon>Pleosporales</taxon>
        <taxon>Pleosporineae</taxon>
        <taxon>Phaeosphaeriaceae</taxon>
        <taxon>Parastagonospora</taxon>
    </lineage>
</organism>
<dbReference type="EMBL" id="CP069026">
    <property type="protein sequence ID" value="QRC93894.1"/>
    <property type="molecule type" value="Genomic_DNA"/>
</dbReference>
<keyword evidence="2" id="KW-1185">Reference proteome</keyword>
<name>A0A7U2EVQ5_PHANO</name>
<sequence>MDSGCYFEPLCPRVVVAGCLERASFVPRLALIGPRQSYRRKEADRATWASS</sequence>
<dbReference type="VEuPathDB" id="FungiDB:JI435_156030"/>
<reference evidence="2" key="1">
    <citation type="journal article" date="2021" name="BMC Genomics">
        <title>Chromosome-level genome assembly and manually-curated proteome of model necrotroph Parastagonospora nodorum Sn15 reveals a genome-wide trove of candidate effector homologs, and redundancy of virulence-related functions within an accessory chromosome.</title>
        <authorList>
            <person name="Bertazzoni S."/>
            <person name="Jones D.A.B."/>
            <person name="Phan H.T."/>
            <person name="Tan K.-C."/>
            <person name="Hane J.K."/>
        </authorList>
    </citation>
    <scope>NUCLEOTIDE SEQUENCE [LARGE SCALE GENOMIC DNA]</scope>
    <source>
        <strain evidence="2">SN15 / ATCC MYA-4574 / FGSC 10173)</strain>
    </source>
</reference>
<evidence type="ECO:0000313" key="2">
    <source>
        <dbReference type="Proteomes" id="UP000663193"/>
    </source>
</evidence>
<dbReference type="Proteomes" id="UP000663193">
    <property type="component" value="Chromosome 4"/>
</dbReference>
<dbReference type="AlphaFoldDB" id="A0A7U2EVQ5"/>
<evidence type="ECO:0000313" key="1">
    <source>
        <dbReference type="EMBL" id="QRC93894.1"/>
    </source>
</evidence>
<gene>
    <name evidence="1" type="ORF">JI435_156030</name>
</gene>
<accession>A0A7U2EVQ5</accession>